<dbReference type="AlphaFoldDB" id="A0A438F829"/>
<organism evidence="3 4">
    <name type="scientific">Vitis vinifera</name>
    <name type="common">Grape</name>
    <dbReference type="NCBI Taxonomy" id="29760"/>
    <lineage>
        <taxon>Eukaryota</taxon>
        <taxon>Viridiplantae</taxon>
        <taxon>Streptophyta</taxon>
        <taxon>Embryophyta</taxon>
        <taxon>Tracheophyta</taxon>
        <taxon>Spermatophyta</taxon>
        <taxon>Magnoliopsida</taxon>
        <taxon>eudicotyledons</taxon>
        <taxon>Gunneridae</taxon>
        <taxon>Pentapetalae</taxon>
        <taxon>rosids</taxon>
        <taxon>Vitales</taxon>
        <taxon>Vitaceae</taxon>
        <taxon>Viteae</taxon>
        <taxon>Vitis</taxon>
    </lineage>
</organism>
<dbReference type="InterPro" id="IPR026960">
    <property type="entry name" value="RVT-Znf"/>
</dbReference>
<dbReference type="PANTHER" id="PTHR33116:SF78">
    <property type="entry name" value="OS12G0587133 PROTEIN"/>
    <property type="match status" value="1"/>
</dbReference>
<dbReference type="GO" id="GO:0000166">
    <property type="term" value="F:nucleotide binding"/>
    <property type="evidence" value="ECO:0007669"/>
    <property type="project" value="InterPro"/>
</dbReference>
<dbReference type="Pfam" id="PF13966">
    <property type="entry name" value="zf-RVT"/>
    <property type="match status" value="1"/>
</dbReference>
<proteinExistence type="predicted"/>
<feature type="domain" description="Reverse transcriptase" evidence="1">
    <location>
        <begin position="56"/>
        <end position="181"/>
    </location>
</feature>
<gene>
    <name evidence="3" type="primary">ECA3_7</name>
    <name evidence="3" type="ORF">CK203_080770</name>
</gene>
<dbReference type="SUPFAM" id="SSF56672">
    <property type="entry name" value="DNA/RNA polymerases"/>
    <property type="match status" value="1"/>
</dbReference>
<comment type="caution">
    <text evidence="3">The sequence shown here is derived from an EMBL/GenBank/DDBJ whole genome shotgun (WGS) entry which is preliminary data.</text>
</comment>
<dbReference type="Gene3D" id="3.40.1110.10">
    <property type="entry name" value="Calcium-transporting ATPase, cytoplasmic domain N"/>
    <property type="match status" value="1"/>
</dbReference>
<dbReference type="PANTHER" id="PTHR33116">
    <property type="entry name" value="REVERSE TRANSCRIPTASE ZINC-BINDING DOMAIN-CONTAINING PROTEIN-RELATED-RELATED"/>
    <property type="match status" value="1"/>
</dbReference>
<sequence>MEKGTNSLGLFVIRNEMAFGKSVPTLKACLLSKMKMAQGCDKEDLLRVFREFHTNGIIRPISLVTSLYKIIAKVLSGRLRKVLHETISDSQGAFVEGRHILDAVLIANEVVDEKRRSGEEGIVFKIDFEKAYDHVDWGFLDHVLQRKGVQPEMEIVADVLSRMLFRAEETGLTGVFLWGGIGQECPCYSLQMTLSFSLKPLWNIFKTSRLSFWFSGKFLVFLWEGTKDNRLWDPVVERISRRLDGWKKAYLSLGGRITLIQSCLSHIPSYFLSLFKIPASIASKIEKMQRNFLWSGAGEGKKDHLVRWEVVSRPKELGGLGFGKISLRNIALLGKWLWRFPRERSGLWNFPFCSPSGGQWGENSFWEDLWWGNQSLCSQFADLYRVISVKNLTVSNVLGNSFPLDWNLNFRRNLTDSEIDLLQRLMSSLSTVRFSPSLADSRAWSLSSSGLFTVKSFFLALSKVSNPNLFLPAKFLWSSKVPSKVKALAWIVAHGKVNTNDKLQLRRPYKSLCPQWCILCKGNGESIDHLFLHCPVTIGLWNKLFKLAGLDWVPPRSFEDMLVIAFKGLGNSLRGKTLWQVACLTLVWIVWQERNKRIFEDKGRSEETLWDLILFYSTLWASCSAAFRGVPLNVLQLNWSELDFPAQLPCLLHIAMCSALCNESILQYNPDKGDYEKIGEATEVALRVLAEKVGLPGFNSMPSALNMLSKHERASYCNRYWENQFKKVCFYKLLVICFSYFYTIMNKFEHELMKLMDFNPYTWCQAVKNVFYCCLSTNVILAFLSVSCFELIADVYDIISLNIHCHGLLKFLSR</sequence>
<dbReference type="InterPro" id="IPR000477">
    <property type="entry name" value="RT_dom"/>
</dbReference>
<evidence type="ECO:0000313" key="3">
    <source>
        <dbReference type="EMBL" id="RVW56165.1"/>
    </source>
</evidence>
<dbReference type="InterPro" id="IPR023299">
    <property type="entry name" value="ATPase_P-typ_cyto_dom_N"/>
</dbReference>
<dbReference type="EMBL" id="QGNW01001094">
    <property type="protein sequence ID" value="RVW56165.1"/>
    <property type="molecule type" value="Genomic_DNA"/>
</dbReference>
<reference evidence="3 4" key="1">
    <citation type="journal article" date="2018" name="PLoS Genet.">
        <title>Population sequencing reveals clonal diversity and ancestral inbreeding in the grapevine cultivar Chardonnay.</title>
        <authorList>
            <person name="Roach M.J."/>
            <person name="Johnson D.L."/>
            <person name="Bohlmann J."/>
            <person name="van Vuuren H.J."/>
            <person name="Jones S.J."/>
            <person name="Pretorius I.S."/>
            <person name="Schmidt S.A."/>
            <person name="Borneman A.R."/>
        </authorList>
    </citation>
    <scope>NUCLEOTIDE SEQUENCE [LARGE SCALE GENOMIC DNA]</scope>
    <source>
        <strain evidence="4">cv. Chardonnay</strain>
        <tissue evidence="3">Leaf</tissue>
    </source>
</reference>
<accession>A0A438F829</accession>
<dbReference type="SUPFAM" id="SSF81660">
    <property type="entry name" value="Metal cation-transporting ATPase, ATP-binding domain N"/>
    <property type="match status" value="1"/>
</dbReference>
<dbReference type="Proteomes" id="UP000288805">
    <property type="component" value="Unassembled WGS sequence"/>
</dbReference>
<evidence type="ECO:0000313" key="4">
    <source>
        <dbReference type="Proteomes" id="UP000288805"/>
    </source>
</evidence>
<dbReference type="Pfam" id="PF00078">
    <property type="entry name" value="RVT_1"/>
    <property type="match status" value="1"/>
</dbReference>
<name>A0A438F829_VITVI</name>
<dbReference type="Pfam" id="PF13246">
    <property type="entry name" value="Cation_ATPase"/>
    <property type="match status" value="1"/>
</dbReference>
<evidence type="ECO:0000259" key="1">
    <source>
        <dbReference type="Pfam" id="PF00078"/>
    </source>
</evidence>
<dbReference type="InterPro" id="IPR043502">
    <property type="entry name" value="DNA/RNA_pol_sf"/>
</dbReference>
<feature type="domain" description="Reverse transcriptase zinc-binding" evidence="2">
    <location>
        <begin position="452"/>
        <end position="541"/>
    </location>
</feature>
<evidence type="ECO:0000259" key="2">
    <source>
        <dbReference type="Pfam" id="PF13966"/>
    </source>
</evidence>
<protein>
    <submittedName>
        <fullName evidence="3">Calcium-transporting ATPase 3, endoplasmic reticulum-type</fullName>
    </submittedName>
</protein>